<feature type="transmembrane region" description="Helical" evidence="1">
    <location>
        <begin position="20"/>
        <end position="46"/>
    </location>
</feature>
<comment type="caution">
    <text evidence="2">The sequence shown here is derived from an EMBL/GenBank/DDBJ whole genome shotgun (WGS) entry which is preliminary data.</text>
</comment>
<protein>
    <recommendedName>
        <fullName evidence="4">MARVEL domain-containing protein</fullName>
    </recommendedName>
</protein>
<feature type="transmembrane region" description="Helical" evidence="1">
    <location>
        <begin position="53"/>
        <end position="72"/>
    </location>
</feature>
<gene>
    <name evidence="2" type="ORF">FGIG_06951</name>
</gene>
<evidence type="ECO:0000256" key="1">
    <source>
        <dbReference type="SAM" id="Phobius"/>
    </source>
</evidence>
<evidence type="ECO:0000313" key="3">
    <source>
        <dbReference type="Proteomes" id="UP000316759"/>
    </source>
</evidence>
<keyword evidence="3" id="KW-1185">Reference proteome</keyword>
<keyword evidence="1" id="KW-0812">Transmembrane</keyword>
<proteinExistence type="predicted"/>
<dbReference type="Proteomes" id="UP000316759">
    <property type="component" value="Unassembled WGS sequence"/>
</dbReference>
<name>A0A504YDX7_FASGI</name>
<feature type="transmembrane region" description="Helical" evidence="1">
    <location>
        <begin position="84"/>
        <end position="105"/>
    </location>
</feature>
<dbReference type="EMBL" id="SUNJ01015243">
    <property type="protein sequence ID" value="TPP55897.1"/>
    <property type="molecule type" value="Genomic_DNA"/>
</dbReference>
<sequence length="108" mass="11998">MGDQPTKIGALPDAARKAALAFTIVGFLFILFAAVLEILIMLKLWISQRLLQFAVLGLMTLALICFIIATAVSYMKSETRFGDWIMSAFWLNLGCLITALGYFFVELN</sequence>
<organism evidence="2 3">
    <name type="scientific">Fasciola gigantica</name>
    <name type="common">Giant liver fluke</name>
    <dbReference type="NCBI Taxonomy" id="46835"/>
    <lineage>
        <taxon>Eukaryota</taxon>
        <taxon>Metazoa</taxon>
        <taxon>Spiralia</taxon>
        <taxon>Lophotrochozoa</taxon>
        <taxon>Platyhelminthes</taxon>
        <taxon>Trematoda</taxon>
        <taxon>Digenea</taxon>
        <taxon>Plagiorchiida</taxon>
        <taxon>Echinostomata</taxon>
        <taxon>Echinostomatoidea</taxon>
        <taxon>Fasciolidae</taxon>
        <taxon>Fasciola</taxon>
    </lineage>
</organism>
<evidence type="ECO:0008006" key="4">
    <source>
        <dbReference type="Google" id="ProtNLM"/>
    </source>
</evidence>
<dbReference type="AlphaFoldDB" id="A0A504YDX7"/>
<accession>A0A504YDX7</accession>
<keyword evidence="1" id="KW-0472">Membrane</keyword>
<reference evidence="2 3" key="1">
    <citation type="submission" date="2019-04" db="EMBL/GenBank/DDBJ databases">
        <title>Annotation for the trematode Fasciola gigantica.</title>
        <authorList>
            <person name="Choi Y.-J."/>
        </authorList>
    </citation>
    <scope>NUCLEOTIDE SEQUENCE [LARGE SCALE GENOMIC DNA]</scope>
    <source>
        <strain evidence="2">Uganda_cow_1</strain>
    </source>
</reference>
<evidence type="ECO:0000313" key="2">
    <source>
        <dbReference type="EMBL" id="TPP55897.1"/>
    </source>
</evidence>
<keyword evidence="1" id="KW-1133">Transmembrane helix</keyword>